<dbReference type="PANTHER" id="PTHR43401">
    <property type="entry name" value="L-THREONINE 3-DEHYDROGENASE"/>
    <property type="match status" value="1"/>
</dbReference>
<dbReference type="PANTHER" id="PTHR43401:SF2">
    <property type="entry name" value="L-THREONINE 3-DEHYDROGENASE"/>
    <property type="match status" value="1"/>
</dbReference>
<dbReference type="GO" id="GO:0016491">
    <property type="term" value="F:oxidoreductase activity"/>
    <property type="evidence" value="ECO:0007669"/>
    <property type="project" value="UniProtKB-KW"/>
</dbReference>
<dbReference type="Proteomes" id="UP000614996">
    <property type="component" value="Unassembled WGS sequence"/>
</dbReference>
<dbReference type="InterPro" id="IPR002328">
    <property type="entry name" value="ADH_Zn_CS"/>
</dbReference>
<evidence type="ECO:0000256" key="1">
    <source>
        <dbReference type="ARBA" id="ARBA00001947"/>
    </source>
</evidence>
<accession>A0A8J4ENV4</accession>
<dbReference type="AlphaFoldDB" id="A0A8J4ENV4"/>
<dbReference type="InterPro" id="IPR036291">
    <property type="entry name" value="NAD(P)-bd_dom_sf"/>
</dbReference>
<keyword evidence="8" id="KW-1185">Reference proteome</keyword>
<evidence type="ECO:0000256" key="2">
    <source>
        <dbReference type="ARBA" id="ARBA00022723"/>
    </source>
</evidence>
<keyword evidence="3 5" id="KW-0862">Zinc</keyword>
<evidence type="ECO:0000256" key="3">
    <source>
        <dbReference type="ARBA" id="ARBA00022833"/>
    </source>
</evidence>
<dbReference type="PROSITE" id="PS00059">
    <property type="entry name" value="ADH_ZINC"/>
    <property type="match status" value="1"/>
</dbReference>
<gene>
    <name evidence="7" type="ORF">NUM_33430</name>
</gene>
<dbReference type="InterPro" id="IPR011032">
    <property type="entry name" value="GroES-like_sf"/>
</dbReference>
<dbReference type="InterPro" id="IPR013149">
    <property type="entry name" value="ADH-like_C"/>
</dbReference>
<evidence type="ECO:0000256" key="4">
    <source>
        <dbReference type="ARBA" id="ARBA00023002"/>
    </source>
</evidence>
<keyword evidence="4" id="KW-0560">Oxidoreductase</keyword>
<sequence>MRAATYRGDRNISVQSLPVADPAPDQVQLSVAYVGLCGTDLHVFHGDMDRRVSMPAVLGHEMSGTISAVGASVTGWAPGERVSVIPLVWDGTCPACRAGHQHICQNLDFVGIDSPGALQERWNVRPDTLVRLPDTLSLRHAALTEPVAVAVHDVRRGEVAAGDRVVVLGGGPIGVLIATVAAEFGAEVVVVEPDAHRRAVVASLGFRAIDPGAGDLSGWVDSWSGGAGADVVFEVSGAASAVLSATDLVKVRGRLVVVAIHGQPRPVDLHRIFWRELTVVGARVYQRADFDTAVELLARQVVPADRLITRTVPLEETGAALTALGHGAELKVLVELERQREAA</sequence>
<dbReference type="Pfam" id="PF08240">
    <property type="entry name" value="ADH_N"/>
    <property type="match status" value="1"/>
</dbReference>
<dbReference type="Gene3D" id="3.40.50.720">
    <property type="entry name" value="NAD(P)-binding Rossmann-like Domain"/>
    <property type="match status" value="1"/>
</dbReference>
<dbReference type="SUPFAM" id="SSF50129">
    <property type="entry name" value="GroES-like"/>
    <property type="match status" value="1"/>
</dbReference>
<dbReference type="RefSeq" id="WP_207125809.1">
    <property type="nucleotide sequence ID" value="NZ_BOPO01000055.1"/>
</dbReference>
<protein>
    <submittedName>
        <fullName evidence="7">Zn-dependent alcohol dehydrogenase</fullName>
    </submittedName>
</protein>
<keyword evidence="2 5" id="KW-0479">Metal-binding</keyword>
<evidence type="ECO:0000256" key="5">
    <source>
        <dbReference type="RuleBase" id="RU361277"/>
    </source>
</evidence>
<comment type="cofactor">
    <cofactor evidence="1 5">
        <name>Zn(2+)</name>
        <dbReference type="ChEBI" id="CHEBI:29105"/>
    </cofactor>
</comment>
<comment type="caution">
    <text evidence="7">The sequence shown here is derived from an EMBL/GenBank/DDBJ whole genome shotgun (WGS) entry which is preliminary data.</text>
</comment>
<dbReference type="SUPFAM" id="SSF51735">
    <property type="entry name" value="NAD(P)-binding Rossmann-fold domains"/>
    <property type="match status" value="1"/>
</dbReference>
<dbReference type="GO" id="GO:0008270">
    <property type="term" value="F:zinc ion binding"/>
    <property type="evidence" value="ECO:0007669"/>
    <property type="project" value="InterPro"/>
</dbReference>
<organism evidence="7 8">
    <name type="scientific">Actinocatenispora comari</name>
    <dbReference type="NCBI Taxonomy" id="2807577"/>
    <lineage>
        <taxon>Bacteria</taxon>
        <taxon>Bacillati</taxon>
        <taxon>Actinomycetota</taxon>
        <taxon>Actinomycetes</taxon>
        <taxon>Micromonosporales</taxon>
        <taxon>Micromonosporaceae</taxon>
        <taxon>Actinocatenispora</taxon>
    </lineage>
</organism>
<feature type="domain" description="Enoyl reductase (ER)" evidence="6">
    <location>
        <begin position="8"/>
        <end position="334"/>
    </location>
</feature>
<evidence type="ECO:0000313" key="8">
    <source>
        <dbReference type="Proteomes" id="UP000614996"/>
    </source>
</evidence>
<dbReference type="InterPro" id="IPR013154">
    <property type="entry name" value="ADH-like_N"/>
</dbReference>
<dbReference type="Pfam" id="PF00107">
    <property type="entry name" value="ADH_zinc_N"/>
    <property type="match status" value="1"/>
</dbReference>
<evidence type="ECO:0000259" key="6">
    <source>
        <dbReference type="SMART" id="SM00829"/>
    </source>
</evidence>
<name>A0A8J4ENV4_9ACTN</name>
<comment type="similarity">
    <text evidence="5">Belongs to the zinc-containing alcohol dehydrogenase family.</text>
</comment>
<dbReference type="SMART" id="SM00829">
    <property type="entry name" value="PKS_ER"/>
    <property type="match status" value="1"/>
</dbReference>
<dbReference type="Gene3D" id="3.90.180.10">
    <property type="entry name" value="Medium-chain alcohol dehydrogenases, catalytic domain"/>
    <property type="match status" value="1"/>
</dbReference>
<dbReference type="EMBL" id="BOPO01000055">
    <property type="protein sequence ID" value="GIL28089.1"/>
    <property type="molecule type" value="Genomic_DNA"/>
</dbReference>
<dbReference type="InterPro" id="IPR050129">
    <property type="entry name" value="Zn_alcohol_dh"/>
</dbReference>
<proteinExistence type="inferred from homology"/>
<dbReference type="InterPro" id="IPR020843">
    <property type="entry name" value="ER"/>
</dbReference>
<reference evidence="8" key="1">
    <citation type="journal article" date="2021" name="Int. J. Syst. Evol. Microbiol.">
        <title>Actinocatenispora comari sp. nov., an endophytic actinomycete isolated from aerial parts of Comarum salesowianum.</title>
        <authorList>
            <person name="Oyunbileg N."/>
            <person name="Iizaka Y."/>
            <person name="Hamada M."/>
            <person name="Davaapurev B.O."/>
            <person name="Fukumoto A."/>
            <person name="Tsetseg B."/>
            <person name="Kato F."/>
            <person name="Tamura T."/>
            <person name="Batkhuu J."/>
            <person name="Anzai Y."/>
        </authorList>
    </citation>
    <scope>NUCLEOTIDE SEQUENCE [LARGE SCALE GENOMIC DNA]</scope>
    <source>
        <strain evidence="8">NUM-2625</strain>
    </source>
</reference>
<evidence type="ECO:0000313" key="7">
    <source>
        <dbReference type="EMBL" id="GIL28089.1"/>
    </source>
</evidence>